<keyword evidence="4" id="KW-1185">Reference proteome</keyword>
<dbReference type="GO" id="GO:0006892">
    <property type="term" value="P:post-Golgi vesicle-mediated transport"/>
    <property type="evidence" value="ECO:0007669"/>
    <property type="project" value="TreeGrafter"/>
</dbReference>
<organism evidence="3 4">
    <name type="scientific">Sphaerobolus stellatus (strain SS14)</name>
    <dbReference type="NCBI Taxonomy" id="990650"/>
    <lineage>
        <taxon>Eukaryota</taxon>
        <taxon>Fungi</taxon>
        <taxon>Dikarya</taxon>
        <taxon>Basidiomycota</taxon>
        <taxon>Agaricomycotina</taxon>
        <taxon>Agaricomycetes</taxon>
        <taxon>Phallomycetidae</taxon>
        <taxon>Geastrales</taxon>
        <taxon>Sphaerobolaceae</taxon>
        <taxon>Sphaerobolus</taxon>
    </lineage>
</organism>
<dbReference type="OrthoDB" id="377733at2759"/>
<dbReference type="PANTHER" id="PTHR24092">
    <property type="entry name" value="PROBABLE PHOSPHOLIPID-TRANSPORTING ATPASE"/>
    <property type="match status" value="1"/>
</dbReference>
<dbReference type="EMBL" id="KN837112">
    <property type="protein sequence ID" value="KIJ45321.1"/>
    <property type="molecule type" value="Genomic_DNA"/>
</dbReference>
<evidence type="ECO:0000256" key="1">
    <source>
        <dbReference type="SAM" id="MobiDB-lite"/>
    </source>
</evidence>
<accession>A0A0C9W2R1</accession>
<dbReference type="Proteomes" id="UP000054279">
    <property type="component" value="Unassembled WGS sequence"/>
</dbReference>
<dbReference type="GO" id="GO:0140326">
    <property type="term" value="F:ATPase-coupled intramembrane lipid transporter activity"/>
    <property type="evidence" value="ECO:0007669"/>
    <property type="project" value="TreeGrafter"/>
</dbReference>
<sequence>MRNAAAASIKRTAVKCQVNAQSVLLFILFALSIGSSIGSVIRLWFFADKQWYLFIQESAGSKAGTLTFSLLLFFTTTVSQSRLLSRWEVVKYQQAQVINLDLNMYSAKADMPALCRTSSLVEELGQIEYAFSDETGALTRNELEFRIACIAGVSYTETIDESKVDDAPAFPPPSSSSKLLSVLKLP</sequence>
<dbReference type="HOGENOM" id="CLU_1455271_0_0_1"/>
<evidence type="ECO:0000313" key="4">
    <source>
        <dbReference type="Proteomes" id="UP000054279"/>
    </source>
</evidence>
<evidence type="ECO:0000313" key="3">
    <source>
        <dbReference type="EMBL" id="KIJ45321.1"/>
    </source>
</evidence>
<feature type="region of interest" description="Disordered" evidence="1">
    <location>
        <begin position="166"/>
        <end position="186"/>
    </location>
</feature>
<name>A0A0C9W2R1_SPHS4</name>
<dbReference type="GO" id="GO:0005886">
    <property type="term" value="C:plasma membrane"/>
    <property type="evidence" value="ECO:0007669"/>
    <property type="project" value="TreeGrafter"/>
</dbReference>
<keyword evidence="2" id="KW-1133">Transmembrane helix</keyword>
<feature type="compositionally biased region" description="Low complexity" evidence="1">
    <location>
        <begin position="175"/>
        <end position="186"/>
    </location>
</feature>
<keyword evidence="2" id="KW-0472">Membrane</keyword>
<dbReference type="GO" id="GO:0005802">
    <property type="term" value="C:trans-Golgi network"/>
    <property type="evidence" value="ECO:0007669"/>
    <property type="project" value="TreeGrafter"/>
</dbReference>
<dbReference type="GO" id="GO:0032456">
    <property type="term" value="P:endocytic recycling"/>
    <property type="evidence" value="ECO:0007669"/>
    <property type="project" value="TreeGrafter"/>
</dbReference>
<protein>
    <submittedName>
        <fullName evidence="3">Uncharacterized protein</fullName>
    </submittedName>
</protein>
<dbReference type="AlphaFoldDB" id="A0A0C9W2R1"/>
<feature type="transmembrane region" description="Helical" evidence="2">
    <location>
        <begin position="65"/>
        <end position="84"/>
    </location>
</feature>
<keyword evidence="2" id="KW-0812">Transmembrane</keyword>
<feature type="transmembrane region" description="Helical" evidence="2">
    <location>
        <begin position="21"/>
        <end position="45"/>
    </location>
</feature>
<proteinExistence type="predicted"/>
<reference evidence="3 4" key="1">
    <citation type="submission" date="2014-06" db="EMBL/GenBank/DDBJ databases">
        <title>Evolutionary Origins and Diversification of the Mycorrhizal Mutualists.</title>
        <authorList>
            <consortium name="DOE Joint Genome Institute"/>
            <consortium name="Mycorrhizal Genomics Consortium"/>
            <person name="Kohler A."/>
            <person name="Kuo A."/>
            <person name="Nagy L.G."/>
            <person name="Floudas D."/>
            <person name="Copeland A."/>
            <person name="Barry K.W."/>
            <person name="Cichocki N."/>
            <person name="Veneault-Fourrey C."/>
            <person name="LaButti K."/>
            <person name="Lindquist E.A."/>
            <person name="Lipzen A."/>
            <person name="Lundell T."/>
            <person name="Morin E."/>
            <person name="Murat C."/>
            <person name="Riley R."/>
            <person name="Ohm R."/>
            <person name="Sun H."/>
            <person name="Tunlid A."/>
            <person name="Henrissat B."/>
            <person name="Grigoriev I.V."/>
            <person name="Hibbett D.S."/>
            <person name="Martin F."/>
        </authorList>
    </citation>
    <scope>NUCLEOTIDE SEQUENCE [LARGE SCALE GENOMIC DNA]</scope>
    <source>
        <strain evidence="3 4">SS14</strain>
    </source>
</reference>
<gene>
    <name evidence="3" type="ORF">M422DRAFT_251084</name>
</gene>
<evidence type="ECO:0000256" key="2">
    <source>
        <dbReference type="SAM" id="Phobius"/>
    </source>
</evidence>
<dbReference type="PANTHER" id="PTHR24092:SF150">
    <property type="entry name" value="PHOSPHOLIPID-TRANSPORTING ATPASE"/>
    <property type="match status" value="1"/>
</dbReference>
<dbReference type="GO" id="GO:0045332">
    <property type="term" value="P:phospholipid translocation"/>
    <property type="evidence" value="ECO:0007669"/>
    <property type="project" value="TreeGrafter"/>
</dbReference>